<dbReference type="InterPro" id="IPR029044">
    <property type="entry name" value="Nucleotide-diphossugar_trans"/>
</dbReference>
<dbReference type="CDD" id="cd04651">
    <property type="entry name" value="LbH_G1P_AT_C"/>
    <property type="match status" value="1"/>
</dbReference>
<keyword evidence="2" id="KW-0321">Glycogen metabolism</keyword>
<dbReference type="PROSITE" id="PS00809">
    <property type="entry name" value="ADP_GLC_PYROPHOSPH_2"/>
    <property type="match status" value="1"/>
</dbReference>
<dbReference type="NCBIfam" id="NF002772">
    <property type="entry name" value="PRK02862.1"/>
    <property type="match status" value="1"/>
</dbReference>
<feature type="domain" description="Nucleotidyl transferase" evidence="9">
    <location>
        <begin position="6"/>
        <end position="276"/>
    </location>
</feature>
<evidence type="ECO:0000313" key="11">
    <source>
        <dbReference type="Proteomes" id="UP000316426"/>
    </source>
</evidence>
<gene>
    <name evidence="10" type="primary">glgC_1</name>
    <name evidence="10" type="ORF">Spa11_07610</name>
</gene>
<keyword evidence="6" id="KW-0067">ATP-binding</keyword>
<keyword evidence="5" id="KW-0547">Nucleotide-binding</keyword>
<dbReference type="Proteomes" id="UP000316426">
    <property type="component" value="Chromosome"/>
</dbReference>
<sequence length="432" mass="47367">MKNVVAVILGGGRGTRLLPLTGYRSKPAVPLAGKYRLIDIPISNCINSGINHSYVLTQFLSVSLHQHIRGTYRFDAFTGGFVEILAAQQTIDDNANMDWYQGTADAVRKNLLYILEAGFDYVLILSGDQLYRMDFQRMLDDHQRSNADVTIAAKPVTRKEATGLGLMQADDTGRVTGFVEKPKTKEEQDRAAVDPAWIDARGIKSEGRDCLASMGIYLFNRQALLDALGDESQSDFGKEIFPSVIHKQHVQLHLFDGYWEDIGTIRSFYEANLQLAKPNPPFALSSSSAPIYTRARFLPPTRVDGADISSSLIADGCFIEPGAKIENSVIGLRCRIGRDVTIRNTVMMGADYYESTSRMAENDAEGLPRIGVGPGAIIDGAIIDKNCRIGAGARIVNDDVREDYDSSEGCVVRDGVIVVPKNAVLPAGWRLS</sequence>
<dbReference type="AlphaFoldDB" id="A0A518K467"/>
<keyword evidence="3 10" id="KW-0808">Transferase</keyword>
<dbReference type="SUPFAM" id="SSF51161">
    <property type="entry name" value="Trimeric LpxA-like enzymes"/>
    <property type="match status" value="1"/>
</dbReference>
<dbReference type="PANTHER" id="PTHR43523:SF12">
    <property type="entry name" value="GLUCOSE-1-PHOSPHATE ADENYLYLTRANSFERASE LARGE SUBUNIT 1, CHLOROPLASTIC-RELATED"/>
    <property type="match status" value="1"/>
</dbReference>
<proteinExistence type="inferred from homology"/>
<evidence type="ECO:0000256" key="7">
    <source>
        <dbReference type="ARBA" id="ARBA00023277"/>
    </source>
</evidence>
<dbReference type="SUPFAM" id="SSF53448">
    <property type="entry name" value="Nucleotide-diphospho-sugar transferases"/>
    <property type="match status" value="1"/>
</dbReference>
<dbReference type="PROSITE" id="PS00808">
    <property type="entry name" value="ADP_GLC_PYROPHOSPH_1"/>
    <property type="match status" value="1"/>
</dbReference>
<evidence type="ECO:0000256" key="1">
    <source>
        <dbReference type="ARBA" id="ARBA00010443"/>
    </source>
</evidence>
<dbReference type="GO" id="GO:0005524">
    <property type="term" value="F:ATP binding"/>
    <property type="evidence" value="ECO:0007669"/>
    <property type="project" value="UniProtKB-KW"/>
</dbReference>
<keyword evidence="7" id="KW-0119">Carbohydrate metabolism</keyword>
<dbReference type="Pfam" id="PF25247">
    <property type="entry name" value="LbH_GLGC"/>
    <property type="match status" value="1"/>
</dbReference>
<evidence type="ECO:0000259" key="9">
    <source>
        <dbReference type="Pfam" id="PF00483"/>
    </source>
</evidence>
<organism evidence="10 11">
    <name type="scientific">Botrimarina mediterranea</name>
    <dbReference type="NCBI Taxonomy" id="2528022"/>
    <lineage>
        <taxon>Bacteria</taxon>
        <taxon>Pseudomonadati</taxon>
        <taxon>Planctomycetota</taxon>
        <taxon>Planctomycetia</taxon>
        <taxon>Pirellulales</taxon>
        <taxon>Lacipirellulaceae</taxon>
        <taxon>Botrimarina</taxon>
    </lineage>
</organism>
<evidence type="ECO:0000256" key="5">
    <source>
        <dbReference type="ARBA" id="ARBA00022741"/>
    </source>
</evidence>
<keyword evidence="11" id="KW-1185">Reference proteome</keyword>
<dbReference type="InterPro" id="IPR011004">
    <property type="entry name" value="Trimer_LpxA-like_sf"/>
</dbReference>
<dbReference type="GO" id="GO:0005978">
    <property type="term" value="P:glycogen biosynthetic process"/>
    <property type="evidence" value="ECO:0007669"/>
    <property type="project" value="UniProtKB-UniRule"/>
</dbReference>
<dbReference type="PANTHER" id="PTHR43523">
    <property type="entry name" value="GLUCOSE-1-PHOSPHATE ADENYLYLTRANSFERASE-RELATED"/>
    <property type="match status" value="1"/>
</dbReference>
<dbReference type="UniPathway" id="UPA00164"/>
<evidence type="ECO:0000256" key="8">
    <source>
        <dbReference type="NCBIfam" id="TIGR02091"/>
    </source>
</evidence>
<evidence type="ECO:0000256" key="3">
    <source>
        <dbReference type="ARBA" id="ARBA00022679"/>
    </source>
</evidence>
<evidence type="ECO:0000256" key="6">
    <source>
        <dbReference type="ARBA" id="ARBA00022840"/>
    </source>
</evidence>
<dbReference type="EC" id="2.7.7.27" evidence="8"/>
<dbReference type="EMBL" id="CP036349">
    <property type="protein sequence ID" value="QDV72582.1"/>
    <property type="molecule type" value="Genomic_DNA"/>
</dbReference>
<dbReference type="RefSeq" id="WP_145108051.1">
    <property type="nucleotide sequence ID" value="NZ_CP036349.1"/>
</dbReference>
<dbReference type="KEGG" id="bmei:Spa11_07610"/>
<dbReference type="InterPro" id="IPR005835">
    <property type="entry name" value="NTP_transferase_dom"/>
</dbReference>
<accession>A0A518K467</accession>
<keyword evidence="4 10" id="KW-0548">Nucleotidyltransferase</keyword>
<dbReference type="Pfam" id="PF00483">
    <property type="entry name" value="NTP_transferase"/>
    <property type="match status" value="1"/>
</dbReference>
<dbReference type="NCBIfam" id="TIGR02091">
    <property type="entry name" value="glgC"/>
    <property type="match status" value="1"/>
</dbReference>
<dbReference type="CDD" id="cd02508">
    <property type="entry name" value="ADP_Glucose_PP"/>
    <property type="match status" value="1"/>
</dbReference>
<reference evidence="10 11" key="1">
    <citation type="submission" date="2019-02" db="EMBL/GenBank/DDBJ databases">
        <title>Deep-cultivation of Planctomycetes and their phenomic and genomic characterization uncovers novel biology.</title>
        <authorList>
            <person name="Wiegand S."/>
            <person name="Jogler M."/>
            <person name="Boedeker C."/>
            <person name="Pinto D."/>
            <person name="Vollmers J."/>
            <person name="Rivas-Marin E."/>
            <person name="Kohn T."/>
            <person name="Peeters S.H."/>
            <person name="Heuer A."/>
            <person name="Rast P."/>
            <person name="Oberbeckmann S."/>
            <person name="Bunk B."/>
            <person name="Jeske O."/>
            <person name="Meyerdierks A."/>
            <person name="Storesund J.E."/>
            <person name="Kallscheuer N."/>
            <person name="Luecker S."/>
            <person name="Lage O.M."/>
            <person name="Pohl T."/>
            <person name="Merkel B.J."/>
            <person name="Hornburger P."/>
            <person name="Mueller R.-W."/>
            <person name="Bruemmer F."/>
            <person name="Labrenz M."/>
            <person name="Spormann A.M."/>
            <person name="Op den Camp H."/>
            <person name="Overmann J."/>
            <person name="Amann R."/>
            <person name="Jetten M.S.M."/>
            <person name="Mascher T."/>
            <person name="Medema M.H."/>
            <person name="Devos D.P."/>
            <person name="Kaster A.-K."/>
            <person name="Ovreas L."/>
            <person name="Rohde M."/>
            <person name="Galperin M.Y."/>
            <person name="Jogler C."/>
        </authorList>
    </citation>
    <scope>NUCLEOTIDE SEQUENCE [LARGE SCALE GENOMIC DNA]</scope>
    <source>
        <strain evidence="10 11">Spa11</strain>
    </source>
</reference>
<evidence type="ECO:0000256" key="2">
    <source>
        <dbReference type="ARBA" id="ARBA00022600"/>
    </source>
</evidence>
<evidence type="ECO:0000313" key="10">
    <source>
        <dbReference type="EMBL" id="QDV72582.1"/>
    </source>
</evidence>
<dbReference type="GO" id="GO:0008878">
    <property type="term" value="F:glucose-1-phosphate adenylyltransferase activity"/>
    <property type="evidence" value="ECO:0007669"/>
    <property type="project" value="UniProtKB-UniRule"/>
</dbReference>
<dbReference type="Gene3D" id="3.90.550.10">
    <property type="entry name" value="Spore Coat Polysaccharide Biosynthesis Protein SpsA, Chain A"/>
    <property type="match status" value="1"/>
</dbReference>
<name>A0A518K467_9BACT</name>
<evidence type="ECO:0000256" key="4">
    <source>
        <dbReference type="ARBA" id="ARBA00022695"/>
    </source>
</evidence>
<dbReference type="InterPro" id="IPR005836">
    <property type="entry name" value="ADP_Glu_pyroP_CS"/>
</dbReference>
<dbReference type="InterPro" id="IPR011831">
    <property type="entry name" value="ADP-Glc_PPase"/>
</dbReference>
<protein>
    <recommendedName>
        <fullName evidence="8">Glucose-1-phosphate adenylyltransferase</fullName>
        <ecNumber evidence="8">2.7.7.27</ecNumber>
    </recommendedName>
</protein>
<dbReference type="Gene3D" id="2.160.10.10">
    <property type="entry name" value="Hexapeptide repeat proteins"/>
    <property type="match status" value="1"/>
</dbReference>
<comment type="similarity">
    <text evidence="1">Belongs to the bacterial/plant glucose-1-phosphate adenylyltransferase family.</text>
</comment>